<dbReference type="PANTHER" id="PTHR47821:SF2">
    <property type="entry name" value="PHOSPHOGLYCERATE MUTASE FAMILY PROTEIN"/>
    <property type="match status" value="1"/>
</dbReference>
<keyword evidence="3" id="KW-1185">Reference proteome</keyword>
<evidence type="ECO:0000256" key="1">
    <source>
        <dbReference type="SAM" id="SignalP"/>
    </source>
</evidence>
<comment type="caution">
    <text evidence="2">The sequence shown here is derived from an EMBL/GenBank/DDBJ whole genome shotgun (WGS) entry which is preliminary data.</text>
</comment>
<sequence>MKSTVAVFLPVFIATASGFVSSPSTSCAKNHVYKPLFATGVNPQEPSVKVVGAMPDALPPLKNHYYLLRHGQSTANVEGIISSARSLAGSTKHGLTLLGIEQGRDSAPSLIDFIEQDLKDDDTTSTKEVYFYSSPFARAKETAEQCLAGMRANDEVAKRIEELGLKVKKEVMLDDGLMERYFGRLDGTELLTYAYVWPVDMFEPTHTAFDVESVAAVSTRIRSTILDIDSNHDEGGNHIVLTSHADVLQITQVYASGLDNVGKFSQYRFGNGEVRKMGRTVDTLPAPVPLQPPERGI</sequence>
<dbReference type="PANTHER" id="PTHR47821">
    <property type="entry name" value="PHOSPHOGLYCERATE MUTASE FAMILY PROTEIN"/>
    <property type="match status" value="1"/>
</dbReference>
<dbReference type="CDD" id="cd07067">
    <property type="entry name" value="HP_PGM_like"/>
    <property type="match status" value="1"/>
</dbReference>
<dbReference type="SUPFAM" id="SSF53254">
    <property type="entry name" value="Phosphoglycerate mutase-like"/>
    <property type="match status" value="1"/>
</dbReference>
<proteinExistence type="predicted"/>
<dbReference type="Gene3D" id="3.40.50.1240">
    <property type="entry name" value="Phosphoglycerate mutase-like"/>
    <property type="match status" value="1"/>
</dbReference>
<dbReference type="EMBL" id="JATAAI010000002">
    <property type="protein sequence ID" value="KAK1747331.1"/>
    <property type="molecule type" value="Genomic_DNA"/>
</dbReference>
<name>A0AAD8YLJ7_9STRA</name>
<feature type="chain" id="PRO_5041977366" evidence="1">
    <location>
        <begin position="19"/>
        <end position="297"/>
    </location>
</feature>
<accession>A0AAD8YLJ7</accession>
<feature type="signal peptide" evidence="1">
    <location>
        <begin position="1"/>
        <end position="18"/>
    </location>
</feature>
<reference evidence="2" key="1">
    <citation type="submission" date="2023-06" db="EMBL/GenBank/DDBJ databases">
        <title>Survivors Of The Sea: Transcriptome response of Skeletonema marinoi to long-term dormancy.</title>
        <authorList>
            <person name="Pinder M.I.M."/>
            <person name="Kourtchenko O."/>
            <person name="Robertson E.K."/>
            <person name="Larsson T."/>
            <person name="Maumus F."/>
            <person name="Osuna-Cruz C.M."/>
            <person name="Vancaester E."/>
            <person name="Stenow R."/>
            <person name="Vandepoele K."/>
            <person name="Ploug H."/>
            <person name="Bruchert V."/>
            <person name="Godhe A."/>
            <person name="Topel M."/>
        </authorList>
    </citation>
    <scope>NUCLEOTIDE SEQUENCE</scope>
    <source>
        <strain evidence="2">R05AC</strain>
    </source>
</reference>
<evidence type="ECO:0000313" key="2">
    <source>
        <dbReference type="EMBL" id="KAK1747331.1"/>
    </source>
</evidence>
<keyword evidence="1" id="KW-0732">Signal</keyword>
<dbReference type="AlphaFoldDB" id="A0AAD8YLJ7"/>
<dbReference type="SMART" id="SM00855">
    <property type="entry name" value="PGAM"/>
    <property type="match status" value="1"/>
</dbReference>
<dbReference type="InterPro" id="IPR013078">
    <property type="entry name" value="His_Pase_superF_clade-1"/>
</dbReference>
<organism evidence="2 3">
    <name type="scientific">Skeletonema marinoi</name>
    <dbReference type="NCBI Taxonomy" id="267567"/>
    <lineage>
        <taxon>Eukaryota</taxon>
        <taxon>Sar</taxon>
        <taxon>Stramenopiles</taxon>
        <taxon>Ochrophyta</taxon>
        <taxon>Bacillariophyta</taxon>
        <taxon>Coscinodiscophyceae</taxon>
        <taxon>Thalassiosirophycidae</taxon>
        <taxon>Thalassiosirales</taxon>
        <taxon>Skeletonemataceae</taxon>
        <taxon>Skeletonema</taxon>
        <taxon>Skeletonema marinoi-dohrnii complex</taxon>
    </lineage>
</organism>
<protein>
    <submittedName>
        <fullName evidence="2">Phosphoglycerate mutase family protein</fullName>
    </submittedName>
</protein>
<dbReference type="Pfam" id="PF00300">
    <property type="entry name" value="His_Phos_1"/>
    <property type="match status" value="1"/>
</dbReference>
<dbReference type="Proteomes" id="UP001224775">
    <property type="component" value="Unassembled WGS sequence"/>
</dbReference>
<evidence type="ECO:0000313" key="3">
    <source>
        <dbReference type="Proteomes" id="UP001224775"/>
    </source>
</evidence>
<dbReference type="InterPro" id="IPR029033">
    <property type="entry name" value="His_PPase_superfam"/>
</dbReference>
<gene>
    <name evidence="2" type="ORF">QTG54_001294</name>
</gene>